<evidence type="ECO:0000256" key="4">
    <source>
        <dbReference type="ARBA" id="ARBA00022777"/>
    </source>
</evidence>
<keyword evidence="4 7" id="KW-0418">Kinase</keyword>
<dbReference type="OrthoDB" id="9795789at2"/>
<dbReference type="InterPro" id="IPR050306">
    <property type="entry name" value="PfkB_Carbo_kinase"/>
</dbReference>
<comment type="caution">
    <text evidence="7">The sequence shown here is derived from an EMBL/GenBank/DDBJ whole genome shotgun (WGS) entry which is preliminary data.</text>
</comment>
<gene>
    <name evidence="7" type="ORF">HA49_14225</name>
</gene>
<dbReference type="PANTHER" id="PTHR43085">
    <property type="entry name" value="HEXOKINASE FAMILY MEMBER"/>
    <property type="match status" value="1"/>
</dbReference>
<evidence type="ECO:0000313" key="8">
    <source>
        <dbReference type="Proteomes" id="UP000029577"/>
    </source>
</evidence>
<dbReference type="Proteomes" id="UP000029577">
    <property type="component" value="Unassembled WGS sequence"/>
</dbReference>
<feature type="domain" description="Carbohydrate kinase PfkB" evidence="6">
    <location>
        <begin position="33"/>
        <end position="305"/>
    </location>
</feature>
<protein>
    <submittedName>
        <fullName evidence="7">Sugar kinase</fullName>
    </submittedName>
</protein>
<dbReference type="AlphaFoldDB" id="A0A095T602"/>
<evidence type="ECO:0000256" key="3">
    <source>
        <dbReference type="ARBA" id="ARBA00022741"/>
    </source>
</evidence>
<dbReference type="PANTHER" id="PTHR43085:SF1">
    <property type="entry name" value="PSEUDOURIDINE KINASE-RELATED"/>
    <property type="match status" value="1"/>
</dbReference>
<dbReference type="GO" id="GO:0005524">
    <property type="term" value="F:ATP binding"/>
    <property type="evidence" value="ECO:0007669"/>
    <property type="project" value="UniProtKB-KW"/>
</dbReference>
<dbReference type="STRING" id="642227.HA49_14225"/>
<name>A0A095T602_9GAMM</name>
<dbReference type="EMBL" id="JPKR02000003">
    <property type="protein sequence ID" value="KGD71959.1"/>
    <property type="molecule type" value="Genomic_DNA"/>
</dbReference>
<dbReference type="CDD" id="cd01166">
    <property type="entry name" value="KdgK"/>
    <property type="match status" value="1"/>
</dbReference>
<proteinExistence type="inferred from homology"/>
<dbReference type="InterPro" id="IPR029056">
    <property type="entry name" value="Ribokinase-like"/>
</dbReference>
<evidence type="ECO:0000259" key="6">
    <source>
        <dbReference type="Pfam" id="PF00294"/>
    </source>
</evidence>
<evidence type="ECO:0000313" key="7">
    <source>
        <dbReference type="EMBL" id="KGD71959.1"/>
    </source>
</evidence>
<dbReference type="InterPro" id="IPR011611">
    <property type="entry name" value="PfkB_dom"/>
</dbReference>
<dbReference type="GO" id="GO:0016301">
    <property type="term" value="F:kinase activity"/>
    <property type="evidence" value="ECO:0007669"/>
    <property type="project" value="UniProtKB-KW"/>
</dbReference>
<evidence type="ECO:0000256" key="1">
    <source>
        <dbReference type="ARBA" id="ARBA00010688"/>
    </source>
</evidence>
<keyword evidence="3" id="KW-0547">Nucleotide-binding</keyword>
<evidence type="ECO:0000256" key="2">
    <source>
        <dbReference type="ARBA" id="ARBA00022679"/>
    </source>
</evidence>
<keyword evidence="8" id="KW-1185">Reference proteome</keyword>
<keyword evidence="5" id="KW-0067">ATP-binding</keyword>
<keyword evidence="2" id="KW-0808">Transferase</keyword>
<reference evidence="7" key="1">
    <citation type="submission" date="2014-12" db="EMBL/GenBank/DDBJ databases">
        <title>The draft genome of the Tatumella morbirosei type strain, LMG23360T isolated from pineapple rot.</title>
        <authorList>
            <person name="Smits T.H."/>
            <person name="Palmer M."/>
            <person name="Venter S.N."/>
            <person name="Duffy B."/>
            <person name="Steenkamp E.T."/>
            <person name="Chan W.Y."/>
            <person name="Coutinho T.A."/>
            <person name="Coetzee M.P."/>
            <person name="De Maayer P."/>
        </authorList>
    </citation>
    <scope>NUCLEOTIDE SEQUENCE [LARGE SCALE GENOMIC DNA]</scope>
    <source>
        <strain evidence="7">LMG 23360</strain>
    </source>
</reference>
<dbReference type="Gene3D" id="3.40.1190.20">
    <property type="match status" value="1"/>
</dbReference>
<dbReference type="eggNOG" id="COG0524">
    <property type="taxonomic scope" value="Bacteria"/>
</dbReference>
<dbReference type="SUPFAM" id="SSF53613">
    <property type="entry name" value="Ribokinase-like"/>
    <property type="match status" value="1"/>
</dbReference>
<sequence>MSVNICTMGELLVEFLSKNPNQGFSEAGEFLGPYPSGAPAIFAAQVARLGFGSTLFGCVGNDDFGRMNIARLQREGVNTAGISVARQAPTGTAFVSYRTQTERDFIFNIPDSACGCFNARLIDVTLLSQCNHFHIMGSSLFSFRMIEAMHKVIEIVKQNNGTVSFDPNIRKEMLNIPEMEQAFDFILEYTDIFLPSESEVAHFSSRKHQSESSVIQELLNNGIAHVVVKRGPQGASHYQMTAGSLNELHVKGSGCEVIDPTGAGDCFGATFVSLLLAGYPIRQALEFANTSGAIAVSNKGPMEGLSSLAQLTQLVAV</sequence>
<evidence type="ECO:0000256" key="5">
    <source>
        <dbReference type="ARBA" id="ARBA00022840"/>
    </source>
</evidence>
<dbReference type="RefSeq" id="WP_038021102.1">
    <property type="nucleotide sequence ID" value="NZ_JPKR02000003.1"/>
</dbReference>
<organism evidence="7 8">
    <name type="scientific">Tatumella morbirosei</name>
    <dbReference type="NCBI Taxonomy" id="642227"/>
    <lineage>
        <taxon>Bacteria</taxon>
        <taxon>Pseudomonadati</taxon>
        <taxon>Pseudomonadota</taxon>
        <taxon>Gammaproteobacteria</taxon>
        <taxon>Enterobacterales</taxon>
        <taxon>Erwiniaceae</taxon>
        <taxon>Tatumella</taxon>
    </lineage>
</organism>
<accession>A0A095T602</accession>
<comment type="similarity">
    <text evidence="1">Belongs to the carbohydrate kinase PfkB family.</text>
</comment>
<dbReference type="Pfam" id="PF00294">
    <property type="entry name" value="PfkB"/>
    <property type="match status" value="1"/>
</dbReference>